<organism evidence="1 2">
    <name type="scientific">Micromonospora mirobrigensis</name>
    <dbReference type="NCBI Taxonomy" id="262898"/>
    <lineage>
        <taxon>Bacteria</taxon>
        <taxon>Bacillati</taxon>
        <taxon>Actinomycetota</taxon>
        <taxon>Actinomycetes</taxon>
        <taxon>Micromonosporales</taxon>
        <taxon>Micromonosporaceae</taxon>
        <taxon>Micromonospora</taxon>
    </lineage>
</organism>
<reference evidence="2" key="1">
    <citation type="submission" date="2016-06" db="EMBL/GenBank/DDBJ databases">
        <authorList>
            <person name="Varghese N."/>
            <person name="Submissions Spin"/>
        </authorList>
    </citation>
    <scope>NUCLEOTIDE SEQUENCE [LARGE SCALE GENOMIC DNA]</scope>
    <source>
        <strain evidence="2">DSM 44830</strain>
    </source>
</reference>
<gene>
    <name evidence="1" type="ORF">GA0070564_10296</name>
</gene>
<dbReference type="AlphaFoldDB" id="A0A1C4W920"/>
<dbReference type="EMBL" id="FMCX01000002">
    <property type="protein sequence ID" value="SCE92695.1"/>
    <property type="molecule type" value="Genomic_DNA"/>
</dbReference>
<proteinExistence type="predicted"/>
<dbReference type="STRING" id="262898.GA0070564_10296"/>
<evidence type="ECO:0000313" key="2">
    <source>
        <dbReference type="Proteomes" id="UP000199504"/>
    </source>
</evidence>
<evidence type="ECO:0000313" key="1">
    <source>
        <dbReference type="EMBL" id="SCE92695.1"/>
    </source>
</evidence>
<name>A0A1C4W920_9ACTN</name>
<dbReference type="Proteomes" id="UP000199504">
    <property type="component" value="Unassembled WGS sequence"/>
</dbReference>
<sequence length="150" mass="16918">MLYQIHFEEELPAQRLRQVLRDRYGIRPQDVYCGRIEDRPPGDPRPVVMCTPPRDGENFGWLLAGDRDLFEATGQDEWELATALAPVFGVRALVDDHSSHPDRWILVAADGSSGLVLTDEEGELRIRYALEPISGEPNLAVVPPVQWSGW</sequence>
<protein>
    <submittedName>
        <fullName evidence="1">Uncharacterized protein</fullName>
    </submittedName>
</protein>
<keyword evidence="2" id="KW-1185">Reference proteome</keyword>
<accession>A0A1C4W920</accession>
<dbReference type="RefSeq" id="WP_245669860.1">
    <property type="nucleotide sequence ID" value="NZ_FMCX01000002.1"/>
</dbReference>